<feature type="compositionally biased region" description="Basic residues" evidence="10">
    <location>
        <begin position="179"/>
        <end position="192"/>
    </location>
</feature>
<dbReference type="PANTHER" id="PTHR32078:SF1">
    <property type="entry name" value="NUCLEAR PROTEIN MDM1"/>
    <property type="match status" value="1"/>
</dbReference>
<evidence type="ECO:0000313" key="11">
    <source>
        <dbReference type="EMBL" id="KAK7896786.1"/>
    </source>
</evidence>
<evidence type="ECO:0000313" key="12">
    <source>
        <dbReference type="Proteomes" id="UP001460270"/>
    </source>
</evidence>
<dbReference type="GO" id="GO:0008017">
    <property type="term" value="F:microtubule binding"/>
    <property type="evidence" value="ECO:0007669"/>
    <property type="project" value="InterPro"/>
</dbReference>
<evidence type="ECO:0000256" key="9">
    <source>
        <dbReference type="ARBA" id="ARBA00045771"/>
    </source>
</evidence>
<keyword evidence="6" id="KW-0493">Microtubule</keyword>
<feature type="compositionally biased region" description="Polar residues" evidence="10">
    <location>
        <begin position="9"/>
        <end position="26"/>
    </location>
</feature>
<feature type="region of interest" description="Disordered" evidence="10">
    <location>
        <begin position="136"/>
        <end position="215"/>
    </location>
</feature>
<proteinExistence type="inferred from homology"/>
<gene>
    <name evidence="11" type="ORF">WMY93_022111</name>
</gene>
<organism evidence="11 12">
    <name type="scientific">Mugilogobius chulae</name>
    <name type="common">yellowstripe goby</name>
    <dbReference type="NCBI Taxonomy" id="88201"/>
    <lineage>
        <taxon>Eukaryota</taxon>
        <taxon>Metazoa</taxon>
        <taxon>Chordata</taxon>
        <taxon>Craniata</taxon>
        <taxon>Vertebrata</taxon>
        <taxon>Euteleostomi</taxon>
        <taxon>Actinopterygii</taxon>
        <taxon>Neopterygii</taxon>
        <taxon>Teleostei</taxon>
        <taxon>Neoteleostei</taxon>
        <taxon>Acanthomorphata</taxon>
        <taxon>Gobiaria</taxon>
        <taxon>Gobiiformes</taxon>
        <taxon>Gobioidei</taxon>
        <taxon>Gobiidae</taxon>
        <taxon>Gobionellinae</taxon>
        <taxon>Mugilogobius</taxon>
    </lineage>
</organism>
<keyword evidence="12" id="KW-1185">Reference proteome</keyword>
<evidence type="ECO:0000256" key="10">
    <source>
        <dbReference type="SAM" id="MobiDB-lite"/>
    </source>
</evidence>
<dbReference type="GO" id="GO:0005874">
    <property type="term" value="C:microtubule"/>
    <property type="evidence" value="ECO:0007669"/>
    <property type="project" value="UniProtKB-KW"/>
</dbReference>
<name>A0AAW0NPZ1_9GOBI</name>
<evidence type="ECO:0000256" key="4">
    <source>
        <dbReference type="ARBA" id="ARBA00013508"/>
    </source>
</evidence>
<feature type="region of interest" description="Disordered" evidence="10">
    <location>
        <begin position="452"/>
        <end position="486"/>
    </location>
</feature>
<dbReference type="Proteomes" id="UP001460270">
    <property type="component" value="Unassembled WGS sequence"/>
</dbReference>
<evidence type="ECO:0000256" key="5">
    <source>
        <dbReference type="ARBA" id="ARBA00022490"/>
    </source>
</evidence>
<dbReference type="GO" id="GO:0046600">
    <property type="term" value="P:negative regulation of centriole replication"/>
    <property type="evidence" value="ECO:0007669"/>
    <property type="project" value="InterPro"/>
</dbReference>
<evidence type="ECO:0000256" key="8">
    <source>
        <dbReference type="ARBA" id="ARBA00023242"/>
    </source>
</evidence>
<reference evidence="12" key="1">
    <citation type="submission" date="2024-04" db="EMBL/GenBank/DDBJ databases">
        <title>Salinicola lusitanus LLJ914,a marine bacterium isolated from the Okinawa Trough.</title>
        <authorList>
            <person name="Li J."/>
        </authorList>
    </citation>
    <scope>NUCLEOTIDE SEQUENCE [LARGE SCALE GENOMIC DNA]</scope>
</reference>
<feature type="region of interest" description="Disordered" evidence="10">
    <location>
        <begin position="79"/>
        <end position="112"/>
    </location>
</feature>
<evidence type="ECO:0000256" key="7">
    <source>
        <dbReference type="ARBA" id="ARBA00023212"/>
    </source>
</evidence>
<dbReference type="AlphaFoldDB" id="A0AAW0NPZ1"/>
<keyword evidence="7" id="KW-0206">Cytoskeleton</keyword>
<dbReference type="InterPro" id="IPR029136">
    <property type="entry name" value="MDM1"/>
</dbReference>
<dbReference type="EMBL" id="JBBPFD010000015">
    <property type="protein sequence ID" value="KAK7896786.1"/>
    <property type="molecule type" value="Genomic_DNA"/>
</dbReference>
<dbReference type="Pfam" id="PF15501">
    <property type="entry name" value="MDM1"/>
    <property type="match status" value="1"/>
</dbReference>
<evidence type="ECO:0000256" key="3">
    <source>
        <dbReference type="ARBA" id="ARBA00010494"/>
    </source>
</evidence>
<comment type="function">
    <text evidence="9">Microtubule-binding protein that negatively regulates centriole duplication. Binds to and stabilizes microtubules.</text>
</comment>
<evidence type="ECO:0000256" key="1">
    <source>
        <dbReference type="ARBA" id="ARBA00004114"/>
    </source>
</evidence>
<evidence type="ECO:0000256" key="2">
    <source>
        <dbReference type="ARBA" id="ARBA00004123"/>
    </source>
</evidence>
<evidence type="ECO:0000256" key="6">
    <source>
        <dbReference type="ARBA" id="ARBA00022701"/>
    </source>
</evidence>
<comment type="subcellular location">
    <subcellularLocation>
        <location evidence="1">Cytoplasm</location>
        <location evidence="1">Cytoskeleton</location>
        <location evidence="1">Microtubule organizing center</location>
        <location evidence="1">Centrosome</location>
        <location evidence="1">Centriole</location>
    </subcellularLocation>
    <subcellularLocation>
        <location evidence="2">Nucleus</location>
    </subcellularLocation>
</comment>
<accession>A0AAW0NPZ1</accession>
<comment type="similarity">
    <text evidence="3">Belongs to the MDM1 family.</text>
</comment>
<keyword evidence="5" id="KW-0963">Cytoplasm</keyword>
<feature type="compositionally biased region" description="Polar residues" evidence="10">
    <location>
        <begin position="52"/>
        <end position="65"/>
    </location>
</feature>
<feature type="compositionally biased region" description="Basic residues" evidence="10">
    <location>
        <begin position="138"/>
        <end position="154"/>
    </location>
</feature>
<keyword evidence="8" id="KW-0539">Nucleus</keyword>
<protein>
    <recommendedName>
        <fullName evidence="4">Nuclear protein MDM1</fullName>
    </recommendedName>
</protein>
<feature type="compositionally biased region" description="Basic and acidic residues" evidence="10">
    <location>
        <begin position="458"/>
        <end position="477"/>
    </location>
</feature>
<feature type="region of interest" description="Disordered" evidence="10">
    <location>
        <begin position="1"/>
        <end position="65"/>
    </location>
</feature>
<dbReference type="GO" id="GO:0005634">
    <property type="term" value="C:nucleus"/>
    <property type="evidence" value="ECO:0007669"/>
    <property type="project" value="UniProtKB-SubCell"/>
</dbReference>
<sequence length="520" mass="58360">MKVRFKCQTEYQRSYRSRSVSPQGSAQFAGLRSVHMGVSREPCLQRRKKFNSHQPPSSGSLSKTLNEPVIDAHPSKAPAALSVEPEGPPGQQCTEQKTEKNTDAATPETSDHFTMKSKQLNYSPAHLDLQEPTANNHALRRKAGLKSTRQKSGLHKTEYNRQFVMKSAPPSLSPTMAAHQRKNKNASKNKPRQKSESLDPDINRQLSSSKEVVPDRPLSHLKANRVLTEYESRFRCPLSQIPEEIDVSTNQAPQIKKLREQALLYRRRAWGTNFCRDHLSQLLSEHNALWEPTETIESMTERPQSTRLDLCQISSAGPGSECSLEALDLASNSSRSSYRASAVNSNNEEIKQMNKTTQTNTAMPQSTHSPLADEILLLEEQDNYNEEDEGRLPTPVLKMMPIQRTHLDLTTPAKVIIRFLTQIVVVWGAMLVGKLKGTDEFIQRSGTANSNALASVHTPEKPREAWAADTTQHKPDSKPMTSRNNDRLSVMSWRSAASCTMASAVLERAQKRRDNFWGKC</sequence>
<dbReference type="PANTHER" id="PTHR32078">
    <property type="entry name" value="NUCLEAR PROTEIN MDM1"/>
    <property type="match status" value="1"/>
</dbReference>
<comment type="caution">
    <text evidence="11">The sequence shown here is derived from an EMBL/GenBank/DDBJ whole genome shotgun (WGS) entry which is preliminary data.</text>
</comment>
<dbReference type="GO" id="GO:0005814">
    <property type="term" value="C:centriole"/>
    <property type="evidence" value="ECO:0007669"/>
    <property type="project" value="UniProtKB-SubCell"/>
</dbReference>